<evidence type="ECO:0000313" key="2">
    <source>
        <dbReference type="EMBL" id="CAD7571980.1"/>
    </source>
</evidence>
<dbReference type="AlphaFoldDB" id="A0A7R9P6I6"/>
<sequence>MGTASYYPFGLYALSTNYANALGIRKVKLKEVSPLLRGGRVENHLGKTTLSSASRDSNLDLSVLSSQAQHDQRVSQLRHRGGNALDKRKIISPNPRVRTETRVHRPQRTKPTPVPIPFLRGISEERGGEVTTSGGQGACAYYYYPNNNDHPSHPLCVYVNHSPFNHSRLH</sequence>
<name>A0A7R9P6I6_TIMCA</name>
<protein>
    <submittedName>
        <fullName evidence="2">(California timema) hypothetical protein</fullName>
    </submittedName>
</protein>
<organism evidence="2">
    <name type="scientific">Timema californicum</name>
    <name type="common">California timema</name>
    <name type="synonym">Walking stick</name>
    <dbReference type="NCBI Taxonomy" id="61474"/>
    <lineage>
        <taxon>Eukaryota</taxon>
        <taxon>Metazoa</taxon>
        <taxon>Ecdysozoa</taxon>
        <taxon>Arthropoda</taxon>
        <taxon>Hexapoda</taxon>
        <taxon>Insecta</taxon>
        <taxon>Pterygota</taxon>
        <taxon>Neoptera</taxon>
        <taxon>Polyneoptera</taxon>
        <taxon>Phasmatodea</taxon>
        <taxon>Timematodea</taxon>
        <taxon>Timematoidea</taxon>
        <taxon>Timematidae</taxon>
        <taxon>Timema</taxon>
    </lineage>
</organism>
<accession>A0A7R9P6I6</accession>
<proteinExistence type="predicted"/>
<gene>
    <name evidence="2" type="ORF">TCMB3V08_LOCUS4638</name>
</gene>
<dbReference type="EMBL" id="OE180797">
    <property type="protein sequence ID" value="CAD7571980.1"/>
    <property type="molecule type" value="Genomic_DNA"/>
</dbReference>
<reference evidence="2" key="1">
    <citation type="submission" date="2020-11" db="EMBL/GenBank/DDBJ databases">
        <authorList>
            <person name="Tran Van P."/>
        </authorList>
    </citation>
    <scope>NUCLEOTIDE SEQUENCE</scope>
</reference>
<evidence type="ECO:0000256" key="1">
    <source>
        <dbReference type="SAM" id="MobiDB-lite"/>
    </source>
</evidence>
<feature type="region of interest" description="Disordered" evidence="1">
    <location>
        <begin position="98"/>
        <end position="119"/>
    </location>
</feature>